<evidence type="ECO:0000313" key="2">
    <source>
        <dbReference type="EMBL" id="PYE83565.1"/>
    </source>
</evidence>
<sequence>MEDQDYIMFEAYLSGDLSADELNAFNERLNTDEQFQKAFKMYRDLSSHLEHNITNEQESADFKANLDVISNQYFNKIDDPIGTTTDESGKSNFYKYAIAASVILLLGIFVFNQFNTPTYKDYNNFEPISLTVRSSDNAIFNQAEQSFNAKNYEEALVAFNSILEEDFSNLEIQLYKGIALVETNQFEEADDLLKKLSQGNSAYKHKAKWILALSYLKQENKLACIETLKTIPKEAEDYKRAQDLLKKLE</sequence>
<protein>
    <submittedName>
        <fullName evidence="2">Tetratricopeptide repeat protein</fullName>
    </submittedName>
</protein>
<dbReference type="Proteomes" id="UP000248054">
    <property type="component" value="Unassembled WGS sequence"/>
</dbReference>
<dbReference type="RefSeq" id="WP_110474711.1">
    <property type="nucleotide sequence ID" value="NZ_BMWQ01000001.1"/>
</dbReference>
<feature type="transmembrane region" description="Helical" evidence="1">
    <location>
        <begin position="93"/>
        <end position="111"/>
    </location>
</feature>
<organism evidence="2 3">
    <name type="scientific">Winogradskyella epiphytica</name>
    <dbReference type="NCBI Taxonomy" id="262005"/>
    <lineage>
        <taxon>Bacteria</taxon>
        <taxon>Pseudomonadati</taxon>
        <taxon>Bacteroidota</taxon>
        <taxon>Flavobacteriia</taxon>
        <taxon>Flavobacteriales</taxon>
        <taxon>Flavobacteriaceae</taxon>
        <taxon>Winogradskyella</taxon>
    </lineage>
</organism>
<gene>
    <name evidence="2" type="ORF">DFQ11_1011002</name>
</gene>
<dbReference type="InterPro" id="IPR011990">
    <property type="entry name" value="TPR-like_helical_dom_sf"/>
</dbReference>
<evidence type="ECO:0000313" key="3">
    <source>
        <dbReference type="Proteomes" id="UP000248054"/>
    </source>
</evidence>
<dbReference type="Gene3D" id="1.25.40.10">
    <property type="entry name" value="Tetratricopeptide repeat domain"/>
    <property type="match status" value="1"/>
</dbReference>
<keyword evidence="1" id="KW-0472">Membrane</keyword>
<keyword evidence="1" id="KW-0812">Transmembrane</keyword>
<name>A0A2V4XC05_9FLAO</name>
<proteinExistence type="predicted"/>
<dbReference type="OrthoDB" id="979271at2"/>
<dbReference type="EMBL" id="QJTD01000001">
    <property type="protein sequence ID" value="PYE83565.1"/>
    <property type="molecule type" value="Genomic_DNA"/>
</dbReference>
<evidence type="ECO:0000256" key="1">
    <source>
        <dbReference type="SAM" id="Phobius"/>
    </source>
</evidence>
<accession>A0A2V4XC05</accession>
<dbReference type="AlphaFoldDB" id="A0A2V4XC05"/>
<dbReference type="Pfam" id="PF14559">
    <property type="entry name" value="TPR_19"/>
    <property type="match status" value="1"/>
</dbReference>
<keyword evidence="3" id="KW-1185">Reference proteome</keyword>
<keyword evidence="1" id="KW-1133">Transmembrane helix</keyword>
<reference evidence="2 3" key="1">
    <citation type="submission" date="2018-06" db="EMBL/GenBank/DDBJ databases">
        <title>Genomic Encyclopedia of Type Strains, Phase III (KMG-III): the genomes of soil and plant-associated and newly described type strains.</title>
        <authorList>
            <person name="Whitman W."/>
        </authorList>
    </citation>
    <scope>NUCLEOTIDE SEQUENCE [LARGE SCALE GENOMIC DNA]</scope>
    <source>
        <strain evidence="2 3">CECT 7945</strain>
    </source>
</reference>
<comment type="caution">
    <text evidence="2">The sequence shown here is derived from an EMBL/GenBank/DDBJ whole genome shotgun (WGS) entry which is preliminary data.</text>
</comment>
<dbReference type="SUPFAM" id="SSF48452">
    <property type="entry name" value="TPR-like"/>
    <property type="match status" value="1"/>
</dbReference>